<dbReference type="KEGG" id="lba:Lebu_1319"/>
<dbReference type="Proteomes" id="UP000001910">
    <property type="component" value="Chromosome"/>
</dbReference>
<dbReference type="InterPro" id="IPR030842">
    <property type="entry name" value="TF_NusA_bacterial"/>
</dbReference>
<dbReference type="GO" id="GO:0005829">
    <property type="term" value="C:cytosol"/>
    <property type="evidence" value="ECO:0007669"/>
    <property type="project" value="TreeGrafter"/>
</dbReference>
<keyword evidence="12" id="KW-1185">Reference proteome</keyword>
<dbReference type="NCBIfam" id="TIGR01953">
    <property type="entry name" value="NusA"/>
    <property type="match status" value="1"/>
</dbReference>
<comment type="similarity">
    <text evidence="7">Belongs to the NusA family.</text>
</comment>
<dbReference type="Gene3D" id="3.30.300.20">
    <property type="match status" value="2"/>
</dbReference>
<dbReference type="InterPro" id="IPR003029">
    <property type="entry name" value="S1_domain"/>
</dbReference>
<comment type="subunit">
    <text evidence="7">Monomer. Binds directly to the core enzyme of the DNA-dependent RNA polymerase and to nascent RNA.</text>
</comment>
<dbReference type="HOGENOM" id="CLU_029242_2_2_0"/>
<dbReference type="FunFam" id="3.30.1480.10:FF:000002">
    <property type="entry name" value="Transcription termination/antitermination protein NusA"/>
    <property type="match status" value="1"/>
</dbReference>
<evidence type="ECO:0000256" key="9">
    <source>
        <dbReference type="SAM" id="MobiDB-lite"/>
    </source>
</evidence>
<dbReference type="FunFam" id="3.30.300.20:FF:000005">
    <property type="entry name" value="Transcription termination/antitermination protein NusA"/>
    <property type="match status" value="1"/>
</dbReference>
<dbReference type="SUPFAM" id="SSF54814">
    <property type="entry name" value="Prokaryotic type KH domain (KH-domain type II)"/>
    <property type="match status" value="2"/>
</dbReference>
<evidence type="ECO:0000256" key="3">
    <source>
        <dbReference type="ARBA" id="ARBA00022814"/>
    </source>
</evidence>
<dbReference type="InterPro" id="IPR010213">
    <property type="entry name" value="TF_NusA"/>
</dbReference>
<keyword evidence="1 7" id="KW-0806">Transcription termination</keyword>
<dbReference type="InterPro" id="IPR012340">
    <property type="entry name" value="NA-bd_OB-fold"/>
</dbReference>
<evidence type="ECO:0000313" key="12">
    <source>
        <dbReference type="Proteomes" id="UP000001910"/>
    </source>
</evidence>
<dbReference type="PROSITE" id="PS50126">
    <property type="entry name" value="S1"/>
    <property type="match status" value="1"/>
</dbReference>
<dbReference type="GO" id="GO:0006353">
    <property type="term" value="P:DNA-templated transcription termination"/>
    <property type="evidence" value="ECO:0007669"/>
    <property type="project" value="UniProtKB-UniRule"/>
</dbReference>
<evidence type="ECO:0000259" key="10">
    <source>
        <dbReference type="PROSITE" id="PS50126"/>
    </source>
</evidence>
<dbReference type="PANTHER" id="PTHR22648">
    <property type="entry name" value="TRANSCRIPTION TERMINATION FACTOR NUSA"/>
    <property type="match status" value="1"/>
</dbReference>
<dbReference type="GO" id="GO:0003723">
    <property type="term" value="F:RNA binding"/>
    <property type="evidence" value="ECO:0007669"/>
    <property type="project" value="UniProtKB-UniRule"/>
</dbReference>
<feature type="coiled-coil region" evidence="8">
    <location>
        <begin position="6"/>
        <end position="33"/>
    </location>
</feature>
<evidence type="ECO:0000256" key="6">
    <source>
        <dbReference type="ARBA" id="ARBA00023163"/>
    </source>
</evidence>
<feature type="region of interest" description="Disordered" evidence="9">
    <location>
        <begin position="365"/>
        <end position="414"/>
    </location>
</feature>
<keyword evidence="8" id="KW-0175">Coiled coil</keyword>
<dbReference type="STRING" id="523794.Lebu_1319"/>
<dbReference type="AlphaFoldDB" id="C7NAM6"/>
<feature type="compositionally biased region" description="Acidic residues" evidence="9">
    <location>
        <begin position="373"/>
        <end position="403"/>
    </location>
</feature>
<reference evidence="11 12" key="1">
    <citation type="journal article" date="2009" name="Stand. Genomic Sci.">
        <title>Complete genome sequence of Leptotrichia buccalis type strain (C-1013-b).</title>
        <authorList>
            <person name="Ivanova N."/>
            <person name="Gronow S."/>
            <person name="Lapidus A."/>
            <person name="Copeland A."/>
            <person name="Glavina Del Rio T."/>
            <person name="Nolan M."/>
            <person name="Lucas S."/>
            <person name="Chen F."/>
            <person name="Tice H."/>
            <person name="Cheng J.F."/>
            <person name="Saunders E."/>
            <person name="Bruce D."/>
            <person name="Goodwin L."/>
            <person name="Brettin T."/>
            <person name="Detter J.C."/>
            <person name="Han C."/>
            <person name="Pitluck S."/>
            <person name="Mikhailova N."/>
            <person name="Pati A."/>
            <person name="Mavrommatis K."/>
            <person name="Chen A."/>
            <person name="Palaniappan K."/>
            <person name="Land M."/>
            <person name="Hauser L."/>
            <person name="Chang Y.J."/>
            <person name="Jeffries C.D."/>
            <person name="Chain P."/>
            <person name="Rohde C."/>
            <person name="Goker M."/>
            <person name="Bristow J."/>
            <person name="Eisen J.A."/>
            <person name="Markowitz V."/>
            <person name="Hugenholtz P."/>
            <person name="Kyrpides N.C."/>
            <person name="Klenk H.P."/>
        </authorList>
    </citation>
    <scope>NUCLEOTIDE SEQUENCE [LARGE SCALE GENOMIC DNA]</scope>
    <source>
        <strain evidence="12">ATCC 14201 / DSM 1135 / JCM 12969 / NCTC 10249 / C-1013-b</strain>
    </source>
</reference>
<evidence type="ECO:0000256" key="8">
    <source>
        <dbReference type="SAM" id="Coils"/>
    </source>
</evidence>
<organism evidence="11 12">
    <name type="scientific">Leptotrichia buccalis (strain ATCC 14201 / DSM 1135 / JCM 12969 / NCTC 10249 / C-1013-b)</name>
    <dbReference type="NCBI Taxonomy" id="523794"/>
    <lineage>
        <taxon>Bacteria</taxon>
        <taxon>Fusobacteriati</taxon>
        <taxon>Fusobacteriota</taxon>
        <taxon>Fusobacteriia</taxon>
        <taxon>Fusobacteriales</taxon>
        <taxon>Leptotrichiaceae</taxon>
        <taxon>Leptotrichia</taxon>
    </lineage>
</organism>
<sequence length="414" mass="47175">MRGRDQKIFLEALDELEKEKGILKEELLETIETALLAAYKKNYGEKDNVKVTINRNSGDVKVFSQRLIVENVENPDEEISLEDAISVKKRAKLGDILDLEINAESFKRNAIQNAKQIVVQKVRECEKRNIFNKFKEIENSIVSANVRKTDEKGNLYIDINGLEAIVPFKELSPTDNFVQNERVKIYVGNVEESTKFTKTFVSRKSEELLRGLLELEVPEIEEKIIEIKNIAREAGSRAKVAVYSEDENLDVKGACIGRNGMRIQNIIDELRGEKIDIVLWNEDIREFVKNALNPAEVLLVEIVEGEEENTKIAKVLVAENQLSLAIGKKGQNSRLAARLCGVKIDIHTEPFEIEQNDEYELEEETAFHNSVESDLEESEFENIDNADEAEISDETDEDYEEESAFAGLNKNEDY</sequence>
<protein>
    <recommendedName>
        <fullName evidence="7">Transcription termination/antitermination protein NusA</fullName>
    </recommendedName>
</protein>
<dbReference type="SUPFAM" id="SSF69705">
    <property type="entry name" value="Transcription factor NusA, N-terminal domain"/>
    <property type="match status" value="1"/>
</dbReference>
<dbReference type="Gene3D" id="3.30.1480.10">
    <property type="entry name" value="NusA, N-terminal domain"/>
    <property type="match status" value="1"/>
</dbReference>
<gene>
    <name evidence="7" type="primary">nusA</name>
    <name evidence="11" type="ordered locus">Lebu_1319</name>
</gene>
<evidence type="ECO:0000256" key="5">
    <source>
        <dbReference type="ARBA" id="ARBA00023015"/>
    </source>
</evidence>
<feature type="domain" description="S1 motif" evidence="10">
    <location>
        <begin position="139"/>
        <end position="204"/>
    </location>
</feature>
<dbReference type="Gene3D" id="2.40.50.140">
    <property type="entry name" value="Nucleic acid-binding proteins"/>
    <property type="match status" value="1"/>
</dbReference>
<proteinExistence type="inferred from homology"/>
<dbReference type="SMART" id="SM00322">
    <property type="entry name" value="KH"/>
    <property type="match status" value="2"/>
</dbReference>
<dbReference type="Pfam" id="PF26594">
    <property type="entry name" value="KH_NusA_2nd"/>
    <property type="match status" value="1"/>
</dbReference>
<dbReference type="InterPro" id="IPR058582">
    <property type="entry name" value="KH_NusA_2nd"/>
</dbReference>
<dbReference type="GO" id="GO:0031564">
    <property type="term" value="P:transcription antitermination"/>
    <property type="evidence" value="ECO:0007669"/>
    <property type="project" value="UniProtKB-UniRule"/>
</dbReference>
<keyword evidence="6 7" id="KW-0804">Transcription</keyword>
<keyword evidence="2 7" id="KW-0963">Cytoplasm</keyword>
<evidence type="ECO:0000313" key="11">
    <source>
        <dbReference type="EMBL" id="ACV39207.1"/>
    </source>
</evidence>
<dbReference type="InterPro" id="IPR025249">
    <property type="entry name" value="TF_NusA_KH_1st"/>
</dbReference>
<dbReference type="InterPro" id="IPR004087">
    <property type="entry name" value="KH_dom"/>
</dbReference>
<dbReference type="Pfam" id="PF08529">
    <property type="entry name" value="NusA_N"/>
    <property type="match status" value="1"/>
</dbReference>
<dbReference type="RefSeq" id="WP_015769548.1">
    <property type="nucleotide sequence ID" value="NC_013192.1"/>
</dbReference>
<dbReference type="CDD" id="cd22529">
    <property type="entry name" value="KH-II_NusA_rpt2"/>
    <property type="match status" value="1"/>
</dbReference>
<dbReference type="Pfam" id="PF13184">
    <property type="entry name" value="KH_NusA_1st"/>
    <property type="match status" value="1"/>
</dbReference>
<dbReference type="FunFam" id="3.30.300.20:FF:000002">
    <property type="entry name" value="Transcription termination/antitermination protein NusA"/>
    <property type="match status" value="1"/>
</dbReference>
<accession>C7NAM6</accession>
<evidence type="ECO:0000256" key="2">
    <source>
        <dbReference type="ARBA" id="ARBA00022490"/>
    </source>
</evidence>
<evidence type="ECO:0000256" key="7">
    <source>
        <dbReference type="HAMAP-Rule" id="MF_00945"/>
    </source>
</evidence>
<dbReference type="EMBL" id="CP001685">
    <property type="protein sequence ID" value="ACV39207.1"/>
    <property type="molecule type" value="Genomic_DNA"/>
</dbReference>
<name>C7NAM6_LEPBD</name>
<comment type="subcellular location">
    <subcellularLocation>
        <location evidence="7">Cytoplasm</location>
    </subcellularLocation>
</comment>
<dbReference type="OrthoDB" id="9807233at2"/>
<dbReference type="HAMAP" id="MF_00945_B">
    <property type="entry name" value="NusA_B"/>
    <property type="match status" value="1"/>
</dbReference>
<dbReference type="eggNOG" id="COG0195">
    <property type="taxonomic scope" value="Bacteria"/>
</dbReference>
<dbReference type="InterPro" id="IPR013735">
    <property type="entry name" value="TF_NusA_N"/>
</dbReference>
<comment type="function">
    <text evidence="7">Participates in both transcription termination and antitermination.</text>
</comment>
<dbReference type="PANTHER" id="PTHR22648:SF0">
    <property type="entry name" value="TRANSCRIPTION TERMINATION_ANTITERMINATION PROTEIN NUSA"/>
    <property type="match status" value="1"/>
</dbReference>
<dbReference type="InterPro" id="IPR015946">
    <property type="entry name" value="KH_dom-like_a/b"/>
</dbReference>
<keyword evidence="3 7" id="KW-0889">Transcription antitermination</keyword>
<keyword evidence="5 7" id="KW-0805">Transcription regulation</keyword>
<evidence type="ECO:0000256" key="4">
    <source>
        <dbReference type="ARBA" id="ARBA00022884"/>
    </source>
</evidence>
<dbReference type="InterPro" id="IPR009019">
    <property type="entry name" value="KH_sf_prok-type"/>
</dbReference>
<dbReference type="GO" id="GO:0003700">
    <property type="term" value="F:DNA-binding transcription factor activity"/>
    <property type="evidence" value="ECO:0007669"/>
    <property type="project" value="InterPro"/>
</dbReference>
<keyword evidence="4 7" id="KW-0694">RNA-binding</keyword>
<evidence type="ECO:0000256" key="1">
    <source>
        <dbReference type="ARBA" id="ARBA00022472"/>
    </source>
</evidence>
<dbReference type="SUPFAM" id="SSF50249">
    <property type="entry name" value="Nucleic acid-binding proteins"/>
    <property type="match status" value="1"/>
</dbReference>
<dbReference type="InterPro" id="IPR036555">
    <property type="entry name" value="NusA_N_sf"/>
</dbReference>